<evidence type="ECO:0000313" key="4">
    <source>
        <dbReference type="Proteomes" id="UP000243451"/>
    </source>
</evidence>
<dbReference type="AlphaFoldDB" id="A0A2P4EWB1"/>
<evidence type="ECO:0000313" key="3">
    <source>
        <dbReference type="EMBL" id="POB04251.1"/>
    </source>
</evidence>
<proteinExistence type="predicted"/>
<organism evidence="3 4">
    <name type="scientific">Halopseudomonas oceani</name>
    <dbReference type="NCBI Taxonomy" id="1708783"/>
    <lineage>
        <taxon>Bacteria</taxon>
        <taxon>Pseudomonadati</taxon>
        <taxon>Pseudomonadota</taxon>
        <taxon>Gammaproteobacteria</taxon>
        <taxon>Pseudomonadales</taxon>
        <taxon>Pseudomonadaceae</taxon>
        <taxon>Halopseudomonas</taxon>
    </lineage>
</organism>
<dbReference type="InterPro" id="IPR016166">
    <property type="entry name" value="FAD-bd_PCMH"/>
</dbReference>
<dbReference type="OrthoDB" id="9814706at2"/>
<dbReference type="PANTHER" id="PTHR42659">
    <property type="entry name" value="XANTHINE DEHYDROGENASE SUBUNIT C-RELATED"/>
    <property type="match status" value="1"/>
</dbReference>
<protein>
    <recommendedName>
        <fullName evidence="2">FAD-binding PCMH-type domain-containing protein</fullName>
    </recommendedName>
</protein>
<dbReference type="InterPro" id="IPR002346">
    <property type="entry name" value="Mopterin_DH_FAD-bd"/>
</dbReference>
<dbReference type="PROSITE" id="PS51387">
    <property type="entry name" value="FAD_PCMH"/>
    <property type="match status" value="1"/>
</dbReference>
<dbReference type="SUPFAM" id="SSF56176">
    <property type="entry name" value="FAD-binding/transporter-associated domain-like"/>
    <property type="match status" value="1"/>
</dbReference>
<dbReference type="Pfam" id="PF00941">
    <property type="entry name" value="FAD_binding_5"/>
    <property type="match status" value="1"/>
</dbReference>
<gene>
    <name evidence="3" type="ORF">C1949_07460</name>
</gene>
<dbReference type="GO" id="GO:0016491">
    <property type="term" value="F:oxidoreductase activity"/>
    <property type="evidence" value="ECO:0007669"/>
    <property type="project" value="InterPro"/>
</dbReference>
<feature type="compositionally biased region" description="Polar residues" evidence="1">
    <location>
        <begin position="11"/>
        <end position="22"/>
    </location>
</feature>
<dbReference type="EMBL" id="PPSK01000005">
    <property type="protein sequence ID" value="POB04251.1"/>
    <property type="molecule type" value="Genomic_DNA"/>
</dbReference>
<dbReference type="GO" id="GO:0071949">
    <property type="term" value="F:FAD binding"/>
    <property type="evidence" value="ECO:0007669"/>
    <property type="project" value="InterPro"/>
</dbReference>
<dbReference type="InterPro" id="IPR036318">
    <property type="entry name" value="FAD-bd_PCMH-like_sf"/>
</dbReference>
<feature type="region of interest" description="Disordered" evidence="1">
    <location>
        <begin position="1"/>
        <end position="24"/>
    </location>
</feature>
<evidence type="ECO:0000256" key="1">
    <source>
        <dbReference type="SAM" id="MobiDB-lite"/>
    </source>
</evidence>
<feature type="domain" description="FAD-binding PCMH-type" evidence="2">
    <location>
        <begin position="24"/>
        <end position="195"/>
    </location>
</feature>
<dbReference type="Gene3D" id="3.30.465.10">
    <property type="match status" value="1"/>
</dbReference>
<sequence length="295" mass="31977">MLSSDGILSASPATQTRWSPTVTLPPYPDRRHTRILLPTSAAHAAVLAARHQAPYIAGASAAQLGWSKAGCWPEQAINLHPLEELRGCQQEGDHWSIGALTRLSSLTTQPLLRNALPALHEALTGVGAPGIRHIATLGGNIGFGGDLVPTLLVLDAQVDWLQGNGEQQRSTLADWLLQPPAHALITHIRIPPQASGQCVFMEKLASREAFNPPRLNIASCWQWQALTEHRLAASGAGLAPRRLRHCEQALTDSERLLTTSDLQPLLARDLPELINQPLLKVAANLLHAQWSKSRT</sequence>
<accession>A0A2P4EWB1</accession>
<comment type="caution">
    <text evidence="3">The sequence shown here is derived from an EMBL/GenBank/DDBJ whole genome shotgun (WGS) entry which is preliminary data.</text>
</comment>
<evidence type="ECO:0000259" key="2">
    <source>
        <dbReference type="PROSITE" id="PS51387"/>
    </source>
</evidence>
<dbReference type="InterPro" id="IPR051312">
    <property type="entry name" value="Diverse_Substr_Oxidored"/>
</dbReference>
<dbReference type="PANTHER" id="PTHR42659:SF9">
    <property type="entry name" value="XANTHINE DEHYDROGENASE FAD-BINDING SUBUNIT XDHB-RELATED"/>
    <property type="match status" value="1"/>
</dbReference>
<reference evidence="3 4" key="1">
    <citation type="submission" date="2018-01" db="EMBL/GenBank/DDBJ databases">
        <title>Draft genome of the type strain Pseudomonas oceani DSM 100277 isolated from the deep water in Okinawa trough, northwestern Pacific Ocean.</title>
        <authorList>
            <person name="Gomila M."/>
            <person name="Mulet M."/>
            <person name="Garcia-Valdes E."/>
            <person name="Lalucat J."/>
        </authorList>
    </citation>
    <scope>NUCLEOTIDE SEQUENCE [LARGE SCALE GENOMIC DNA]</scope>
    <source>
        <strain evidence="3 4">DSM 100277</strain>
    </source>
</reference>
<dbReference type="Proteomes" id="UP000243451">
    <property type="component" value="Unassembled WGS sequence"/>
</dbReference>
<name>A0A2P4EWB1_9GAMM</name>
<keyword evidence="4" id="KW-1185">Reference proteome</keyword>
<dbReference type="InterPro" id="IPR016169">
    <property type="entry name" value="FAD-bd_PCMH_sub2"/>
</dbReference>